<keyword evidence="3" id="KW-1185">Reference proteome</keyword>
<evidence type="ECO:0000313" key="3">
    <source>
        <dbReference type="Proteomes" id="UP000634136"/>
    </source>
</evidence>
<organism evidence="2 3">
    <name type="scientific">Senna tora</name>
    <dbReference type="NCBI Taxonomy" id="362788"/>
    <lineage>
        <taxon>Eukaryota</taxon>
        <taxon>Viridiplantae</taxon>
        <taxon>Streptophyta</taxon>
        <taxon>Embryophyta</taxon>
        <taxon>Tracheophyta</taxon>
        <taxon>Spermatophyta</taxon>
        <taxon>Magnoliopsida</taxon>
        <taxon>eudicotyledons</taxon>
        <taxon>Gunneridae</taxon>
        <taxon>Pentapetalae</taxon>
        <taxon>rosids</taxon>
        <taxon>fabids</taxon>
        <taxon>Fabales</taxon>
        <taxon>Fabaceae</taxon>
        <taxon>Caesalpinioideae</taxon>
        <taxon>Cassia clade</taxon>
        <taxon>Senna</taxon>
    </lineage>
</organism>
<dbReference type="EMBL" id="JAAIUW010000006">
    <property type="protein sequence ID" value="KAF7826167.1"/>
    <property type="molecule type" value="Genomic_DNA"/>
</dbReference>
<keyword evidence="2" id="KW-0675">Receptor</keyword>
<reference evidence="2" key="1">
    <citation type="submission" date="2020-09" db="EMBL/GenBank/DDBJ databases">
        <title>Genome-Enabled Discovery of Anthraquinone Biosynthesis in Senna tora.</title>
        <authorList>
            <person name="Kang S.-H."/>
            <person name="Pandey R.P."/>
            <person name="Lee C.-M."/>
            <person name="Sim J.-S."/>
            <person name="Jeong J.-T."/>
            <person name="Choi B.-S."/>
            <person name="Jung M."/>
            <person name="Ginzburg D."/>
            <person name="Zhao K."/>
            <person name="Won S.Y."/>
            <person name="Oh T.-J."/>
            <person name="Yu Y."/>
            <person name="Kim N.-H."/>
            <person name="Lee O.R."/>
            <person name="Lee T.-H."/>
            <person name="Bashyal P."/>
            <person name="Kim T.-S."/>
            <person name="Lee W.-H."/>
            <person name="Kawkins C."/>
            <person name="Kim C.-K."/>
            <person name="Kim J.S."/>
            <person name="Ahn B.O."/>
            <person name="Rhee S.Y."/>
            <person name="Sohng J.K."/>
        </authorList>
    </citation>
    <scope>NUCLEOTIDE SEQUENCE</scope>
    <source>
        <tissue evidence="2">Leaf</tissue>
    </source>
</reference>
<dbReference type="AlphaFoldDB" id="A0A834TRP1"/>
<gene>
    <name evidence="2" type="ORF">G2W53_017331</name>
</gene>
<evidence type="ECO:0000313" key="2">
    <source>
        <dbReference type="EMBL" id="KAF7826167.1"/>
    </source>
</evidence>
<feature type="compositionally biased region" description="Basic residues" evidence="1">
    <location>
        <begin position="44"/>
        <end position="56"/>
    </location>
</feature>
<feature type="region of interest" description="Disordered" evidence="1">
    <location>
        <begin position="24"/>
        <end position="56"/>
    </location>
</feature>
<protein>
    <submittedName>
        <fullName evidence="2">Abscisic acid receptor PYL9</fullName>
    </submittedName>
</protein>
<sequence length="117" mass="13056">MVATNDPDAKNVFLIVKLFQPLSTGSSRKTRLNIHFSNAPNTKSKPRKTKSKKANRSINKRFGSIKGTHEVYGSSYVLDESRSALVVSGLMPVMPPYVLGLNSTKRWMDMADASRKR</sequence>
<accession>A0A834TRP1</accession>
<evidence type="ECO:0000256" key="1">
    <source>
        <dbReference type="SAM" id="MobiDB-lite"/>
    </source>
</evidence>
<comment type="caution">
    <text evidence="2">The sequence shown here is derived from an EMBL/GenBank/DDBJ whole genome shotgun (WGS) entry which is preliminary data.</text>
</comment>
<proteinExistence type="predicted"/>
<name>A0A834TRP1_9FABA</name>
<dbReference type="Proteomes" id="UP000634136">
    <property type="component" value="Unassembled WGS sequence"/>
</dbReference>